<dbReference type="PANTHER" id="PTHR23417">
    <property type="entry name" value="3-DEOXY-D-MANNO-OCTULOSONIC-ACID TRANSFERASE/TRNA GUANINE-N 7 - -METHYLTRANSFERASE"/>
    <property type="match status" value="1"/>
</dbReference>
<dbReference type="PROSITE" id="PS51625">
    <property type="entry name" value="SAM_MT_TRMB"/>
    <property type="match status" value="1"/>
</dbReference>
<feature type="binding site" evidence="7">
    <location>
        <position position="89"/>
    </location>
    <ligand>
        <name>S-adenosyl-L-methionine</name>
        <dbReference type="ChEBI" id="CHEBI:59789"/>
    </ligand>
</feature>
<evidence type="ECO:0000313" key="9">
    <source>
        <dbReference type="Proteomes" id="UP000601223"/>
    </source>
</evidence>
<dbReference type="InterPro" id="IPR003358">
    <property type="entry name" value="tRNA_(Gua-N-7)_MeTrfase_Trmb"/>
</dbReference>
<feature type="binding site" evidence="7">
    <location>
        <position position="168"/>
    </location>
    <ligand>
        <name>substrate</name>
    </ligand>
</feature>
<comment type="pathway">
    <text evidence="7">tRNA modification; N(7)-methylguanine-tRNA biosynthesis.</text>
</comment>
<dbReference type="GO" id="GO:0043527">
    <property type="term" value="C:tRNA methyltransferase complex"/>
    <property type="evidence" value="ECO:0007669"/>
    <property type="project" value="TreeGrafter"/>
</dbReference>
<dbReference type="InterPro" id="IPR055361">
    <property type="entry name" value="tRNA_methyltr_TrmB_bact"/>
</dbReference>
<sequence length="257" mass="27976">MRPLAPGGRGGPPLYPDCLVTTSDLAGAREDGRHMTRITTFYPRRGRVSGRHEDALTRLWPTYGVTIADPYPPLDQAALFGRSAPLVLEIGSGMGDATVAMAAADPDRDYLAVEVFPPGLGNLLAVVEERGLTNVRVAQGDALHLLRHMIAPGSLAAVHVYFPDPWPKARHHKRRLIQPDNVALIRSRLVVGGVLHCATDWADYAEQMAEVLAAADGLANLHDGFAPRPAHRPVTKFEQRGVAAGRQIFDLLHHRTH</sequence>
<keyword evidence="3 7" id="KW-0489">Methyltransferase</keyword>
<dbReference type="Proteomes" id="UP000601223">
    <property type="component" value="Unassembled WGS sequence"/>
</dbReference>
<gene>
    <name evidence="7 8" type="primary">trmB</name>
    <name evidence="8" type="ORF">Cba03nite_53430</name>
</gene>
<dbReference type="EC" id="2.1.1.33" evidence="7"/>
<comment type="caution">
    <text evidence="8">The sequence shown here is derived from an EMBL/GenBank/DDBJ whole genome shotgun (WGS) entry which is preliminary data.</text>
</comment>
<dbReference type="CDD" id="cd02440">
    <property type="entry name" value="AdoMet_MTases"/>
    <property type="match status" value="1"/>
</dbReference>
<feature type="binding site" evidence="7">
    <location>
        <position position="200"/>
    </location>
    <ligand>
        <name>substrate</name>
    </ligand>
</feature>
<dbReference type="Gene3D" id="3.40.50.150">
    <property type="entry name" value="Vaccinia Virus protein VP39"/>
    <property type="match status" value="1"/>
</dbReference>
<keyword evidence="6 7" id="KW-0819">tRNA processing</keyword>
<protein>
    <recommendedName>
        <fullName evidence="7">tRNA (guanine-N(7)-)-methyltransferase</fullName>
        <ecNumber evidence="7">2.1.1.33</ecNumber>
    </recommendedName>
    <alternativeName>
        <fullName evidence="7">tRNA (guanine(46)-N(7))-methyltransferase</fullName>
    </alternativeName>
    <alternativeName>
        <fullName evidence="7">tRNA(m7G46)-methyltransferase</fullName>
    </alternativeName>
</protein>
<dbReference type="GO" id="GO:0008176">
    <property type="term" value="F:tRNA (guanine(46)-N7)-methyltransferase activity"/>
    <property type="evidence" value="ECO:0007669"/>
    <property type="project" value="UniProtKB-UniRule"/>
</dbReference>
<evidence type="ECO:0000256" key="4">
    <source>
        <dbReference type="ARBA" id="ARBA00022679"/>
    </source>
</evidence>
<dbReference type="AlphaFoldDB" id="A0A8J3JVS8"/>
<reference evidence="8 9" key="1">
    <citation type="submission" date="2021-01" db="EMBL/GenBank/DDBJ databases">
        <title>Whole genome shotgun sequence of Catellatospora bangladeshensis NBRC 107357.</title>
        <authorList>
            <person name="Komaki H."/>
            <person name="Tamura T."/>
        </authorList>
    </citation>
    <scope>NUCLEOTIDE SEQUENCE [LARGE SCALE GENOMIC DNA]</scope>
    <source>
        <strain evidence="8 9">NBRC 107357</strain>
    </source>
</reference>
<feature type="binding site" evidence="7">
    <location>
        <position position="164"/>
    </location>
    <ligand>
        <name>S-adenosyl-L-methionine</name>
        <dbReference type="ChEBI" id="CHEBI:59789"/>
    </ligand>
</feature>
<evidence type="ECO:0000256" key="7">
    <source>
        <dbReference type="HAMAP-Rule" id="MF_01057"/>
    </source>
</evidence>
<feature type="binding site" evidence="7">
    <location>
        <begin position="235"/>
        <end position="238"/>
    </location>
    <ligand>
        <name>substrate</name>
    </ligand>
</feature>
<evidence type="ECO:0000256" key="2">
    <source>
        <dbReference type="ARBA" id="ARBA00003015"/>
    </source>
</evidence>
<feature type="binding site" evidence="7">
    <location>
        <position position="141"/>
    </location>
    <ligand>
        <name>S-adenosyl-L-methionine</name>
        <dbReference type="ChEBI" id="CHEBI:59789"/>
    </ligand>
</feature>
<evidence type="ECO:0000256" key="6">
    <source>
        <dbReference type="ARBA" id="ARBA00022694"/>
    </source>
</evidence>
<comment type="catalytic activity">
    <reaction evidence="1 7">
        <text>guanosine(46) in tRNA + S-adenosyl-L-methionine = N(7)-methylguanosine(46) in tRNA + S-adenosyl-L-homocysteine</text>
        <dbReference type="Rhea" id="RHEA:42708"/>
        <dbReference type="Rhea" id="RHEA-COMP:10188"/>
        <dbReference type="Rhea" id="RHEA-COMP:10189"/>
        <dbReference type="ChEBI" id="CHEBI:57856"/>
        <dbReference type="ChEBI" id="CHEBI:59789"/>
        <dbReference type="ChEBI" id="CHEBI:74269"/>
        <dbReference type="ChEBI" id="CHEBI:74480"/>
        <dbReference type="EC" id="2.1.1.33"/>
    </reaction>
</comment>
<keyword evidence="4 7" id="KW-0808">Transferase</keyword>
<dbReference type="PANTHER" id="PTHR23417:SF14">
    <property type="entry name" value="PENTACOTRIPEPTIDE-REPEAT REGION OF PRORP DOMAIN-CONTAINING PROTEIN"/>
    <property type="match status" value="1"/>
</dbReference>
<name>A0A8J3JVS8_9ACTN</name>
<evidence type="ECO:0000256" key="3">
    <source>
        <dbReference type="ARBA" id="ARBA00022603"/>
    </source>
</evidence>
<dbReference type="InterPro" id="IPR029063">
    <property type="entry name" value="SAM-dependent_MTases_sf"/>
</dbReference>
<dbReference type="NCBIfam" id="TIGR00091">
    <property type="entry name" value="tRNA (guanosine(46)-N7)-methyltransferase TrmB"/>
    <property type="match status" value="1"/>
</dbReference>
<comment type="similarity">
    <text evidence="7">Belongs to the class I-like SAM-binding methyltransferase superfamily. TrmB family.</text>
</comment>
<dbReference type="UniPathway" id="UPA00989"/>
<dbReference type="SUPFAM" id="SSF53335">
    <property type="entry name" value="S-adenosyl-L-methionine-dependent methyltransferases"/>
    <property type="match status" value="1"/>
</dbReference>
<comment type="function">
    <text evidence="2 7">Catalyzes the formation of N(7)-methylguanine at position 46 (m7G46) in tRNA.</text>
</comment>
<dbReference type="HAMAP" id="MF_01057">
    <property type="entry name" value="tRNA_methyltr_TrmB"/>
    <property type="match status" value="1"/>
</dbReference>
<accession>A0A8J3JVS8</accession>
<evidence type="ECO:0000313" key="8">
    <source>
        <dbReference type="EMBL" id="GIF83994.1"/>
    </source>
</evidence>
<evidence type="ECO:0000256" key="1">
    <source>
        <dbReference type="ARBA" id="ARBA00000142"/>
    </source>
</evidence>
<proteinExistence type="inferred from homology"/>
<organism evidence="8 9">
    <name type="scientific">Catellatospora bangladeshensis</name>
    <dbReference type="NCBI Taxonomy" id="310355"/>
    <lineage>
        <taxon>Bacteria</taxon>
        <taxon>Bacillati</taxon>
        <taxon>Actinomycetota</taxon>
        <taxon>Actinomycetes</taxon>
        <taxon>Micromonosporales</taxon>
        <taxon>Micromonosporaceae</taxon>
        <taxon>Catellatospora</taxon>
    </lineage>
</organism>
<keyword evidence="5 7" id="KW-0949">S-adenosyl-L-methionine</keyword>
<feature type="binding site" evidence="7">
    <location>
        <position position="114"/>
    </location>
    <ligand>
        <name>S-adenosyl-L-methionine</name>
        <dbReference type="ChEBI" id="CHEBI:59789"/>
    </ligand>
</feature>
<dbReference type="EMBL" id="BONF01000032">
    <property type="protein sequence ID" value="GIF83994.1"/>
    <property type="molecule type" value="Genomic_DNA"/>
</dbReference>
<dbReference type="Pfam" id="PF02390">
    <property type="entry name" value="Methyltransf_4"/>
    <property type="match status" value="1"/>
</dbReference>
<keyword evidence="9" id="KW-1185">Reference proteome</keyword>
<evidence type="ECO:0000256" key="5">
    <source>
        <dbReference type="ARBA" id="ARBA00022691"/>
    </source>
</evidence>
<comment type="caution">
    <text evidence="7">Lacks conserved residue(s) required for the propagation of feature annotation.</text>
</comment>